<protein>
    <submittedName>
        <fullName evidence="1">Uncharacterized protein</fullName>
    </submittedName>
</protein>
<evidence type="ECO:0000313" key="1">
    <source>
        <dbReference type="EMBL" id="OGG41995.1"/>
    </source>
</evidence>
<proteinExistence type="predicted"/>
<gene>
    <name evidence="1" type="ORF">A2837_02195</name>
</gene>
<accession>A0A1F6BYG7</accession>
<organism evidence="1 2">
    <name type="scientific">Candidatus Kaiserbacteria bacterium RIFCSPHIGHO2_01_FULL_46_22</name>
    <dbReference type="NCBI Taxonomy" id="1798475"/>
    <lineage>
        <taxon>Bacteria</taxon>
        <taxon>Candidatus Kaiseribacteriota</taxon>
    </lineage>
</organism>
<comment type="caution">
    <text evidence="1">The sequence shown here is derived from an EMBL/GenBank/DDBJ whole genome shotgun (WGS) entry which is preliminary data.</text>
</comment>
<sequence length="192" mass="21893">MNALIEDRKKIEAVFEELMAPPSELGREIARLEAIAASKSRFKLGQRVRVCQSPGLSLVGGIHALPHDHDDPDQHWNSRVVGWDHLGRIEIATQYGDNPHCCEWPYGEDTLTLIEDDDDWVEKSSLKPDMKVCFKWELPGFFNCPRVGATTPALIRTAHIEVGDWIVRYRKPSGYWITRVLNEKLMSLVSDQ</sequence>
<reference evidence="1 2" key="1">
    <citation type="journal article" date="2016" name="Nat. Commun.">
        <title>Thousands of microbial genomes shed light on interconnected biogeochemical processes in an aquifer system.</title>
        <authorList>
            <person name="Anantharaman K."/>
            <person name="Brown C.T."/>
            <person name="Hug L.A."/>
            <person name="Sharon I."/>
            <person name="Castelle C.J."/>
            <person name="Probst A.J."/>
            <person name="Thomas B.C."/>
            <person name="Singh A."/>
            <person name="Wilkins M.J."/>
            <person name="Karaoz U."/>
            <person name="Brodie E.L."/>
            <person name="Williams K.H."/>
            <person name="Hubbard S.S."/>
            <person name="Banfield J.F."/>
        </authorList>
    </citation>
    <scope>NUCLEOTIDE SEQUENCE [LARGE SCALE GENOMIC DNA]</scope>
</reference>
<dbReference type="STRING" id="1798475.A2837_02195"/>
<dbReference type="Proteomes" id="UP000176322">
    <property type="component" value="Unassembled WGS sequence"/>
</dbReference>
<evidence type="ECO:0000313" key="2">
    <source>
        <dbReference type="Proteomes" id="UP000176322"/>
    </source>
</evidence>
<name>A0A1F6BYG7_9BACT</name>
<dbReference type="EMBL" id="MFKO01000002">
    <property type="protein sequence ID" value="OGG41995.1"/>
    <property type="molecule type" value="Genomic_DNA"/>
</dbReference>
<dbReference type="AlphaFoldDB" id="A0A1F6BYG7"/>